<dbReference type="PIRSF" id="PIRSF002889">
    <property type="entry name" value="Rod_FlgB"/>
    <property type="match status" value="1"/>
</dbReference>
<sequence>MAIGDLPILSMMKQRLHWLTQRQEVLAQNVANANTPGYEARDLKELDFGAMVDASGTKLAPVATSPAHIGSPVPSAAGGLSFGQARGGELIKKADFETTPSGNSVTLEDEMVKVAQTQMDYDTVTSLYSKSLGLIKLAISGNS</sequence>
<comment type="subunit">
    <text evidence="6">The basal body constitutes a major portion of the flagellar organelle and consists of a number of rings mounted on a central rod.</text>
</comment>
<dbReference type="Pfam" id="PF00460">
    <property type="entry name" value="Flg_bb_rod"/>
    <property type="match status" value="1"/>
</dbReference>
<dbReference type="EMBL" id="WESC01000013">
    <property type="protein sequence ID" value="KAB7739148.1"/>
    <property type="molecule type" value="Genomic_DNA"/>
</dbReference>
<evidence type="ECO:0000256" key="4">
    <source>
        <dbReference type="ARBA" id="ARBA00023143"/>
    </source>
</evidence>
<comment type="similarity">
    <text evidence="2 6">Belongs to the flagella basal body rod proteins family.</text>
</comment>
<evidence type="ECO:0000256" key="5">
    <source>
        <dbReference type="ARBA" id="ARBA00024934"/>
    </source>
</evidence>
<comment type="caution">
    <text evidence="8">The sequence shown here is derived from an EMBL/GenBank/DDBJ whole genome shotgun (WGS) entry which is preliminary data.</text>
</comment>
<keyword evidence="4 6" id="KW-0975">Bacterial flagellum</keyword>
<keyword evidence="8" id="KW-0969">Cilium</keyword>
<evidence type="ECO:0000256" key="1">
    <source>
        <dbReference type="ARBA" id="ARBA00004117"/>
    </source>
</evidence>
<dbReference type="AlphaFoldDB" id="A0A6N6VKR4"/>
<protein>
    <recommendedName>
        <fullName evidence="3 6">Flagellar basal body rod protein FlgB</fullName>
    </recommendedName>
</protein>
<dbReference type="NCBIfam" id="TIGR01396">
    <property type="entry name" value="FlgB"/>
    <property type="match status" value="1"/>
</dbReference>
<comment type="subcellular location">
    <subcellularLocation>
        <location evidence="1 6">Bacterial flagellum basal body</location>
    </subcellularLocation>
</comment>
<keyword evidence="8" id="KW-0282">Flagellum</keyword>
<evidence type="ECO:0000313" key="8">
    <source>
        <dbReference type="EMBL" id="KAB7739148.1"/>
    </source>
</evidence>
<keyword evidence="8" id="KW-0966">Cell projection</keyword>
<feature type="domain" description="Flagellar basal body rod protein N-terminal" evidence="7">
    <location>
        <begin position="21"/>
        <end position="38"/>
    </location>
</feature>
<dbReference type="InterPro" id="IPR006300">
    <property type="entry name" value="FlgB"/>
</dbReference>
<dbReference type="GO" id="GO:0030694">
    <property type="term" value="C:bacterial-type flagellum basal body, rod"/>
    <property type="evidence" value="ECO:0007669"/>
    <property type="project" value="InterPro"/>
</dbReference>
<dbReference type="GO" id="GO:0071973">
    <property type="term" value="P:bacterial-type flagellum-dependent cell motility"/>
    <property type="evidence" value="ECO:0007669"/>
    <property type="project" value="InterPro"/>
</dbReference>
<evidence type="ECO:0000256" key="3">
    <source>
        <dbReference type="ARBA" id="ARBA00014376"/>
    </source>
</evidence>
<gene>
    <name evidence="8" type="primary">flgB</name>
    <name evidence="8" type="ORF">F2P47_13860</name>
</gene>
<comment type="function">
    <text evidence="5 6">Structural component of flagellum, the bacterial motility apparatus. Part of the rod structure of flagellar basal body.</text>
</comment>
<dbReference type="Proteomes" id="UP000468901">
    <property type="component" value="Unassembled WGS sequence"/>
</dbReference>
<organism evidence="8 9">
    <name type="scientific">Parvibaculum sedimenti</name>
    <dbReference type="NCBI Taxonomy" id="2608632"/>
    <lineage>
        <taxon>Bacteria</taxon>
        <taxon>Pseudomonadati</taxon>
        <taxon>Pseudomonadota</taxon>
        <taxon>Alphaproteobacteria</taxon>
        <taxon>Hyphomicrobiales</taxon>
        <taxon>Parvibaculaceae</taxon>
        <taxon>Parvibaculum</taxon>
    </lineage>
</organism>
<dbReference type="InterPro" id="IPR001444">
    <property type="entry name" value="Flag_bb_rod_N"/>
</dbReference>
<reference evidence="8 9" key="1">
    <citation type="submission" date="2019-09" db="EMBL/GenBank/DDBJ databases">
        <title>Parvibaculum sedimenti sp. nov., isolated from sediment.</title>
        <authorList>
            <person name="Wang Y."/>
        </authorList>
    </citation>
    <scope>NUCLEOTIDE SEQUENCE [LARGE SCALE GENOMIC DNA]</scope>
    <source>
        <strain evidence="8 9">HXT-9</strain>
    </source>
</reference>
<evidence type="ECO:0000313" key="9">
    <source>
        <dbReference type="Proteomes" id="UP000468901"/>
    </source>
</evidence>
<proteinExistence type="inferred from homology"/>
<accession>A0A6N6VKR4</accession>
<evidence type="ECO:0000256" key="6">
    <source>
        <dbReference type="PIRNR" id="PIRNR002889"/>
    </source>
</evidence>
<evidence type="ECO:0000256" key="2">
    <source>
        <dbReference type="ARBA" id="ARBA00009677"/>
    </source>
</evidence>
<keyword evidence="9" id="KW-1185">Reference proteome</keyword>
<evidence type="ECO:0000259" key="7">
    <source>
        <dbReference type="Pfam" id="PF00460"/>
    </source>
</evidence>
<name>A0A6N6VKR4_9HYPH</name>